<protein>
    <submittedName>
        <fullName evidence="3">Uncharacterized protein</fullName>
    </submittedName>
</protein>
<feature type="compositionally biased region" description="Basic and acidic residues" evidence="1">
    <location>
        <begin position="523"/>
        <end position="533"/>
    </location>
</feature>
<feature type="region of interest" description="Disordered" evidence="1">
    <location>
        <begin position="56"/>
        <end position="334"/>
    </location>
</feature>
<feature type="compositionally biased region" description="Basic and acidic residues" evidence="1">
    <location>
        <begin position="293"/>
        <end position="302"/>
    </location>
</feature>
<proteinExistence type="predicted"/>
<keyword evidence="2" id="KW-0812">Transmembrane</keyword>
<organism evidence="3 4">
    <name type="scientific">Ridgeia piscesae</name>
    <name type="common">Tubeworm</name>
    <dbReference type="NCBI Taxonomy" id="27915"/>
    <lineage>
        <taxon>Eukaryota</taxon>
        <taxon>Metazoa</taxon>
        <taxon>Spiralia</taxon>
        <taxon>Lophotrochozoa</taxon>
        <taxon>Annelida</taxon>
        <taxon>Polychaeta</taxon>
        <taxon>Sedentaria</taxon>
        <taxon>Canalipalpata</taxon>
        <taxon>Sabellida</taxon>
        <taxon>Siboglinidae</taxon>
        <taxon>Ridgeia</taxon>
    </lineage>
</organism>
<feature type="compositionally biased region" description="Acidic residues" evidence="1">
    <location>
        <begin position="190"/>
        <end position="201"/>
    </location>
</feature>
<name>A0AAD9NJL6_RIDPI</name>
<dbReference type="Proteomes" id="UP001209878">
    <property type="component" value="Unassembled WGS sequence"/>
</dbReference>
<reference evidence="3" key="1">
    <citation type="journal article" date="2023" name="Mol. Biol. Evol.">
        <title>Third-Generation Sequencing Reveals the Adaptive Role of the Epigenome in Three Deep-Sea Polychaetes.</title>
        <authorList>
            <person name="Perez M."/>
            <person name="Aroh O."/>
            <person name="Sun Y."/>
            <person name="Lan Y."/>
            <person name="Juniper S.K."/>
            <person name="Young C.R."/>
            <person name="Angers B."/>
            <person name="Qian P.Y."/>
        </authorList>
    </citation>
    <scope>NUCLEOTIDE SEQUENCE</scope>
    <source>
        <strain evidence="3">R07B-5</strain>
    </source>
</reference>
<dbReference type="EMBL" id="JAODUO010001182">
    <property type="protein sequence ID" value="KAK2169584.1"/>
    <property type="molecule type" value="Genomic_DNA"/>
</dbReference>
<comment type="caution">
    <text evidence="3">The sequence shown here is derived from an EMBL/GenBank/DDBJ whole genome shotgun (WGS) entry which is preliminary data.</text>
</comment>
<feature type="transmembrane region" description="Helical" evidence="2">
    <location>
        <begin position="21"/>
        <end position="47"/>
    </location>
</feature>
<feature type="compositionally biased region" description="Basic and acidic residues" evidence="1">
    <location>
        <begin position="139"/>
        <end position="156"/>
    </location>
</feature>
<evidence type="ECO:0000256" key="1">
    <source>
        <dbReference type="SAM" id="MobiDB-lite"/>
    </source>
</evidence>
<evidence type="ECO:0000256" key="2">
    <source>
        <dbReference type="SAM" id="Phobius"/>
    </source>
</evidence>
<sequence length="583" mass="64622">MREYHGDKVGLGGVFTQQPQTMSMVIVSVVVTLVGLFGLILLAGITWCCCAKAKTSDTDEDNEEASGFIARKSGDGQGGSRHGDGDGDVSIPVEGTWGNDKNGNEKARGSMQGRHRGADTKTSEDNVISVKDRVRKFERKTPPDPDMVVNKREGAKPGKKKPRSKAFEEFESSGIIIGMGNAPRKRQSDIDWEADDNGVEDQEGRGSSFEYLPTDTSPLYPRRPGLESARFVDDEEGGSTKEDDEDLFAGVERNTEILKSFRRAPPPRKHNKPRRKPVAPQTAPSGDLWDTPSKTKESKKSDISVTVDVSPASNSVSQPPPTQNTDHSDMHGSSAAQCELWKMNHDHVDNHNVNDADEHDYVYRAEKTHKAHTTTAVSHHTDRWSSSPAANFKCPNDLTMDTSTDKVADKVLLDDGRRPLQNNVQRLSDRPQSFHYVVNNEMPVKETKVFSLSHTNDISPTLTCPNPSPKSGTRENAALTSLDNTDNSADYHKWHRHRSGSEKTRQPTEGASSSSYFNNSGADMRKWQSEHLDHHRHPLSESSGTHVWHMQQPGMHRDTSKQMTPTNQTISQSAQRSAAKRSR</sequence>
<feature type="compositionally biased region" description="Basic residues" evidence="1">
    <location>
        <begin position="260"/>
        <end position="277"/>
    </location>
</feature>
<feature type="compositionally biased region" description="Polar residues" evidence="1">
    <location>
        <begin position="507"/>
        <end position="521"/>
    </location>
</feature>
<dbReference type="AlphaFoldDB" id="A0AAD9NJL6"/>
<keyword evidence="2" id="KW-1133">Transmembrane helix</keyword>
<keyword evidence="4" id="KW-1185">Reference proteome</keyword>
<feature type="compositionally biased region" description="Polar residues" evidence="1">
    <location>
        <begin position="561"/>
        <end position="570"/>
    </location>
</feature>
<evidence type="ECO:0000313" key="4">
    <source>
        <dbReference type="Proteomes" id="UP001209878"/>
    </source>
</evidence>
<keyword evidence="2" id="KW-0472">Membrane</keyword>
<gene>
    <name evidence="3" type="ORF">NP493_1183g00026</name>
</gene>
<accession>A0AAD9NJL6</accession>
<feature type="compositionally biased region" description="Acidic residues" evidence="1">
    <location>
        <begin position="233"/>
        <end position="247"/>
    </location>
</feature>
<evidence type="ECO:0000313" key="3">
    <source>
        <dbReference type="EMBL" id="KAK2169584.1"/>
    </source>
</evidence>
<feature type="region of interest" description="Disordered" evidence="1">
    <location>
        <begin position="481"/>
        <end position="583"/>
    </location>
</feature>